<name>A0ABQ7YTI8_BRANA</name>
<evidence type="ECO:0000259" key="1">
    <source>
        <dbReference type="Pfam" id="PF05922"/>
    </source>
</evidence>
<dbReference type="Proteomes" id="UP000824890">
    <property type="component" value="Unassembled WGS sequence"/>
</dbReference>
<dbReference type="Pfam" id="PF05922">
    <property type="entry name" value="Inhibitor_I9"/>
    <property type="match status" value="1"/>
</dbReference>
<feature type="domain" description="Inhibitor I9" evidence="1">
    <location>
        <begin position="49"/>
        <end position="99"/>
    </location>
</feature>
<keyword evidence="3" id="KW-1185">Reference proteome</keyword>
<reference evidence="2 3" key="1">
    <citation type="submission" date="2021-05" db="EMBL/GenBank/DDBJ databases">
        <title>Genome Assembly of Synthetic Allotetraploid Brassica napus Reveals Homoeologous Exchanges between Subgenomes.</title>
        <authorList>
            <person name="Davis J.T."/>
        </authorList>
    </citation>
    <scope>NUCLEOTIDE SEQUENCE [LARGE SCALE GENOMIC DNA]</scope>
    <source>
        <strain evidence="3">cv. Da-Ae</strain>
        <tissue evidence="2">Seedling</tissue>
    </source>
</reference>
<comment type="caution">
    <text evidence="2">The sequence shown here is derived from an EMBL/GenBank/DDBJ whole genome shotgun (WGS) entry which is preliminary data.</text>
</comment>
<proteinExistence type="predicted"/>
<dbReference type="PANTHER" id="PTHR48222">
    <property type="entry name" value="PROTEINASE INHIBITOR, PROPEPTIDE"/>
    <property type="match status" value="1"/>
</dbReference>
<evidence type="ECO:0000313" key="3">
    <source>
        <dbReference type="Proteomes" id="UP000824890"/>
    </source>
</evidence>
<evidence type="ECO:0000313" key="2">
    <source>
        <dbReference type="EMBL" id="KAH0870943.1"/>
    </source>
</evidence>
<dbReference type="InterPro" id="IPR010259">
    <property type="entry name" value="S8pro/Inhibitor_I9"/>
</dbReference>
<protein>
    <recommendedName>
        <fullName evidence="1">Inhibitor I9 domain-containing protein</fullName>
    </recommendedName>
</protein>
<dbReference type="PANTHER" id="PTHR48222:SF4">
    <property type="entry name" value="PROTEINASE INHIBITOR, PROPEPTIDE"/>
    <property type="match status" value="1"/>
</dbReference>
<sequence>MEKNTLHTYKLVLLFACSLVLFLNTELSFLASAKTLDNDSKAFYLGERVHDDPTASHHEMLESLLESKEDAHNSMIYSYQHGFSGFAALLTSTQANKISVNGASRSNPCYTKPDSETANHKNLGPPWPLSNFNSFFFLFIDICKRSSS</sequence>
<dbReference type="InterPro" id="IPR037045">
    <property type="entry name" value="S8pro/Inhibitor_I9_sf"/>
</dbReference>
<accession>A0ABQ7YTI8</accession>
<dbReference type="Gene3D" id="3.30.70.80">
    <property type="entry name" value="Peptidase S8 propeptide/proteinase inhibitor I9"/>
    <property type="match status" value="1"/>
</dbReference>
<organism evidence="2 3">
    <name type="scientific">Brassica napus</name>
    <name type="common">Rape</name>
    <dbReference type="NCBI Taxonomy" id="3708"/>
    <lineage>
        <taxon>Eukaryota</taxon>
        <taxon>Viridiplantae</taxon>
        <taxon>Streptophyta</taxon>
        <taxon>Embryophyta</taxon>
        <taxon>Tracheophyta</taxon>
        <taxon>Spermatophyta</taxon>
        <taxon>Magnoliopsida</taxon>
        <taxon>eudicotyledons</taxon>
        <taxon>Gunneridae</taxon>
        <taxon>Pentapetalae</taxon>
        <taxon>rosids</taxon>
        <taxon>malvids</taxon>
        <taxon>Brassicales</taxon>
        <taxon>Brassicaceae</taxon>
        <taxon>Brassiceae</taxon>
        <taxon>Brassica</taxon>
    </lineage>
</organism>
<dbReference type="EMBL" id="JAGKQM010000017">
    <property type="protein sequence ID" value="KAH0870943.1"/>
    <property type="molecule type" value="Genomic_DNA"/>
</dbReference>
<gene>
    <name evidence="2" type="ORF">HID58_077965</name>
</gene>